<accession>A0A853BHL0</accession>
<protein>
    <submittedName>
        <fullName evidence="2">Uncharacterized protein</fullName>
    </submittedName>
</protein>
<dbReference type="RefSeq" id="WP_179766162.1">
    <property type="nucleotide sequence ID" value="NZ_JACCFO010000001.1"/>
</dbReference>
<comment type="caution">
    <text evidence="2">The sequence shown here is derived from an EMBL/GenBank/DDBJ whole genome shotgun (WGS) entry which is preliminary data.</text>
</comment>
<dbReference type="EMBL" id="JACCFO010000001">
    <property type="protein sequence ID" value="NYI94510.1"/>
    <property type="molecule type" value="Genomic_DNA"/>
</dbReference>
<organism evidence="2 3">
    <name type="scientific">Streptomonospora nanhaiensis</name>
    <dbReference type="NCBI Taxonomy" id="1323731"/>
    <lineage>
        <taxon>Bacteria</taxon>
        <taxon>Bacillati</taxon>
        <taxon>Actinomycetota</taxon>
        <taxon>Actinomycetes</taxon>
        <taxon>Streptosporangiales</taxon>
        <taxon>Nocardiopsidaceae</taxon>
        <taxon>Streptomonospora</taxon>
    </lineage>
</organism>
<dbReference type="Proteomes" id="UP000575985">
    <property type="component" value="Unassembled WGS sequence"/>
</dbReference>
<name>A0A853BHL0_9ACTN</name>
<evidence type="ECO:0000256" key="1">
    <source>
        <dbReference type="SAM" id="MobiDB-lite"/>
    </source>
</evidence>
<evidence type="ECO:0000313" key="3">
    <source>
        <dbReference type="Proteomes" id="UP000575985"/>
    </source>
</evidence>
<feature type="compositionally biased region" description="Low complexity" evidence="1">
    <location>
        <begin position="54"/>
        <end position="63"/>
    </location>
</feature>
<evidence type="ECO:0000313" key="2">
    <source>
        <dbReference type="EMBL" id="NYI94510.1"/>
    </source>
</evidence>
<reference evidence="2 3" key="1">
    <citation type="submission" date="2020-07" db="EMBL/GenBank/DDBJ databases">
        <title>Sequencing the genomes of 1000 actinobacteria strains.</title>
        <authorList>
            <person name="Klenk H.-P."/>
        </authorList>
    </citation>
    <scope>NUCLEOTIDE SEQUENCE [LARGE SCALE GENOMIC DNA]</scope>
    <source>
        <strain evidence="2 3">DSM 45927</strain>
    </source>
</reference>
<sequence>MSDPLNVVEVELARAIVQAVVQGLADLVRKVPALFRRGGGEDAEQEAQAELDRSAAALEAASGADREREVVRQEATWETLLRRLPADDAGTRAAAEALLAELRAGLVQAPAQDGGGTQAVSGGEVGAVQQVRAGRDAFTAGGDQHFGSGPDARR</sequence>
<gene>
    <name evidence="2" type="ORF">HNR12_000787</name>
</gene>
<feature type="region of interest" description="Disordered" evidence="1">
    <location>
        <begin position="38"/>
        <end position="71"/>
    </location>
</feature>
<dbReference type="AlphaFoldDB" id="A0A853BHL0"/>
<keyword evidence="3" id="KW-1185">Reference proteome</keyword>
<proteinExistence type="predicted"/>